<reference evidence="1" key="1">
    <citation type="journal article" date="2014" name="Front. Microbiol.">
        <title>High frequency of phylogenetically diverse reductive dehalogenase-homologous genes in deep subseafloor sedimentary metagenomes.</title>
        <authorList>
            <person name="Kawai M."/>
            <person name="Futagami T."/>
            <person name="Toyoda A."/>
            <person name="Takaki Y."/>
            <person name="Nishi S."/>
            <person name="Hori S."/>
            <person name="Arai W."/>
            <person name="Tsubouchi T."/>
            <person name="Morono Y."/>
            <person name="Uchiyama I."/>
            <person name="Ito T."/>
            <person name="Fujiyama A."/>
            <person name="Inagaki F."/>
            <person name="Takami H."/>
        </authorList>
    </citation>
    <scope>NUCLEOTIDE SEQUENCE</scope>
    <source>
        <strain evidence="1">Expedition CK06-06</strain>
    </source>
</reference>
<dbReference type="AlphaFoldDB" id="X0ZPG8"/>
<organism evidence="1">
    <name type="scientific">marine sediment metagenome</name>
    <dbReference type="NCBI Taxonomy" id="412755"/>
    <lineage>
        <taxon>unclassified sequences</taxon>
        <taxon>metagenomes</taxon>
        <taxon>ecological metagenomes</taxon>
    </lineage>
</organism>
<sequence>LLRVYVVLPPAPPGPGARDGGGFGPGHIAALSDALRDGGRALFLACYGEMRQMGFWAPPMRLPYGWNDYLAEEWGLVALTEFRLIQGIPDKEEGKFGVNAERYYWMRLNHFNDKNPVGRPLDARRVLLVDACPVEKADRTPEGVTYETILDVPYNDRSIWATTRDVRGIVRELYTSGKVTVTPDQGGGTGDKIPPMDVMVQAVREPTEEGQTEKSMIIVFGEGRIQA</sequence>
<comment type="caution">
    <text evidence="1">The sequence shown here is derived from an EMBL/GenBank/DDBJ whole genome shotgun (WGS) entry which is preliminary data.</text>
</comment>
<feature type="non-terminal residue" evidence="1">
    <location>
        <position position="227"/>
    </location>
</feature>
<protein>
    <submittedName>
        <fullName evidence="1">Uncharacterized protein</fullName>
    </submittedName>
</protein>
<dbReference type="EMBL" id="BARS01053260">
    <property type="protein sequence ID" value="GAG50086.1"/>
    <property type="molecule type" value="Genomic_DNA"/>
</dbReference>
<name>X0ZPG8_9ZZZZ</name>
<gene>
    <name evidence="1" type="ORF">S01H1_79060</name>
</gene>
<proteinExistence type="predicted"/>
<evidence type="ECO:0000313" key="1">
    <source>
        <dbReference type="EMBL" id="GAG50086.1"/>
    </source>
</evidence>
<feature type="non-terminal residue" evidence="1">
    <location>
        <position position="1"/>
    </location>
</feature>
<accession>X0ZPG8</accession>